<evidence type="ECO:0000313" key="3">
    <source>
        <dbReference type="Proteomes" id="UP000032430"/>
    </source>
</evidence>
<dbReference type="HOGENOM" id="CLU_1487273_0_0_6"/>
<feature type="transmembrane region" description="Helical" evidence="1">
    <location>
        <begin position="123"/>
        <end position="142"/>
    </location>
</feature>
<organism evidence="2 3">
    <name type="scientific">Legionella fallonii LLAP-10</name>
    <dbReference type="NCBI Taxonomy" id="1212491"/>
    <lineage>
        <taxon>Bacteria</taxon>
        <taxon>Pseudomonadati</taxon>
        <taxon>Pseudomonadota</taxon>
        <taxon>Gammaproteobacteria</taxon>
        <taxon>Legionellales</taxon>
        <taxon>Legionellaceae</taxon>
        <taxon>Legionella</taxon>
    </lineage>
</organism>
<dbReference type="AlphaFoldDB" id="A0A098G6X6"/>
<keyword evidence="3" id="KW-1185">Reference proteome</keyword>
<evidence type="ECO:0000256" key="1">
    <source>
        <dbReference type="SAM" id="Phobius"/>
    </source>
</evidence>
<dbReference type="KEGG" id="lfa:LFA_2362"/>
<accession>A0A098G6X6</accession>
<dbReference type="OrthoDB" id="5636756at2"/>
<name>A0A098G6X6_9GAMM</name>
<keyword evidence="1" id="KW-1133">Transmembrane helix</keyword>
<dbReference type="RefSeq" id="WP_045096179.1">
    <property type="nucleotide sequence ID" value="NZ_LN614827.1"/>
</dbReference>
<dbReference type="Proteomes" id="UP000032430">
    <property type="component" value="Chromosome I"/>
</dbReference>
<keyword evidence="1" id="KW-0812">Transmembrane</keyword>
<reference evidence="3" key="1">
    <citation type="submission" date="2014-09" db="EMBL/GenBank/DDBJ databases">
        <authorList>
            <person name="Gomez-Valero L."/>
        </authorList>
    </citation>
    <scope>NUCLEOTIDE SEQUENCE [LARGE SCALE GENOMIC DNA]</scope>
    <source>
        <strain evidence="3">ATCC700992</strain>
    </source>
</reference>
<feature type="transmembrane region" description="Helical" evidence="1">
    <location>
        <begin position="76"/>
        <end position="99"/>
    </location>
</feature>
<proteinExistence type="predicted"/>
<keyword evidence="1" id="KW-0472">Membrane</keyword>
<evidence type="ECO:0000313" key="2">
    <source>
        <dbReference type="EMBL" id="CEG57734.1"/>
    </source>
</evidence>
<protein>
    <submittedName>
        <fullName evidence="2">Uncharacterized protein</fullName>
    </submittedName>
</protein>
<dbReference type="STRING" id="1212491.LFA_2362"/>
<sequence length="182" mass="20779">MPKFFRVRRTPDPKKNFFQNYSDHFDYLQEKYEKVWHKLVEKQNLEEQFNFLNKQALKRLSIFEKLRDGYDYFDEVVGATALPAIGLVSSIATLGLALWEGIRALVIKIGLVNNDGQEHHVKAQSALLLSAASFLLSIACFLKSTISLITRPIVTAIYGFEKQDKERFINEDTVVGHLSAAL</sequence>
<dbReference type="EMBL" id="LN614827">
    <property type="protein sequence ID" value="CEG57734.1"/>
    <property type="molecule type" value="Genomic_DNA"/>
</dbReference>
<gene>
    <name evidence="2" type="ORF">LFA_2362</name>
</gene>